<dbReference type="PATRIC" id="fig|1619004.3.peg.364"/>
<evidence type="ECO:0000313" key="16">
    <source>
        <dbReference type="Proteomes" id="UP000034256"/>
    </source>
</evidence>
<evidence type="ECO:0000256" key="12">
    <source>
        <dbReference type="ARBA" id="ARBA00049515"/>
    </source>
</evidence>
<keyword evidence="10 13" id="KW-0648">Protein biosynthesis</keyword>
<evidence type="ECO:0000313" key="15">
    <source>
        <dbReference type="EMBL" id="KKS25364.1"/>
    </source>
</evidence>
<evidence type="ECO:0000256" key="7">
    <source>
        <dbReference type="ARBA" id="ARBA00022833"/>
    </source>
</evidence>
<dbReference type="AlphaFoldDB" id="A0A0G0XKD6"/>
<evidence type="ECO:0000256" key="5">
    <source>
        <dbReference type="ARBA" id="ARBA00022723"/>
    </source>
</evidence>
<keyword evidence="2 13" id="KW-0963">Cytoplasm</keyword>
<dbReference type="CDD" id="cd00771">
    <property type="entry name" value="ThrRS_core"/>
    <property type="match status" value="1"/>
</dbReference>
<dbReference type="InterPro" id="IPR033728">
    <property type="entry name" value="ThrRS_core"/>
</dbReference>
<evidence type="ECO:0000256" key="3">
    <source>
        <dbReference type="ARBA" id="ARBA00022555"/>
    </source>
</evidence>
<keyword evidence="9 13" id="KW-0694">RNA-binding</keyword>
<organism evidence="15 16">
    <name type="scientific">Candidatus Wolfebacteria bacterium GW2011_GWA2_42_10</name>
    <dbReference type="NCBI Taxonomy" id="1619004"/>
    <lineage>
        <taxon>Bacteria</taxon>
        <taxon>Candidatus Wolfeibacteriota</taxon>
    </lineage>
</organism>
<dbReference type="InterPro" id="IPR047246">
    <property type="entry name" value="ThrRS_anticodon"/>
</dbReference>
<name>A0A0G0XKD6_9BACT</name>
<dbReference type="SUPFAM" id="SSF55681">
    <property type="entry name" value="Class II aaRS and biotin synthetases"/>
    <property type="match status" value="1"/>
</dbReference>
<evidence type="ECO:0000256" key="4">
    <source>
        <dbReference type="ARBA" id="ARBA00022598"/>
    </source>
</evidence>
<dbReference type="InterPro" id="IPR006195">
    <property type="entry name" value="aa-tRNA-synth_II"/>
</dbReference>
<evidence type="ECO:0000256" key="10">
    <source>
        <dbReference type="ARBA" id="ARBA00022917"/>
    </source>
</evidence>
<dbReference type="FunFam" id="3.40.50.800:FF:000001">
    <property type="entry name" value="Threonine--tRNA ligase"/>
    <property type="match status" value="1"/>
</dbReference>
<dbReference type="PRINTS" id="PR01047">
    <property type="entry name" value="TRNASYNTHTHR"/>
</dbReference>
<dbReference type="EC" id="6.1.1.3" evidence="13"/>
<dbReference type="InterPro" id="IPR004154">
    <property type="entry name" value="Anticodon-bd"/>
</dbReference>
<dbReference type="Pfam" id="PF07973">
    <property type="entry name" value="tRNA_SAD"/>
    <property type="match status" value="1"/>
</dbReference>
<comment type="catalytic activity">
    <reaction evidence="12 13">
        <text>tRNA(Thr) + L-threonine + ATP = L-threonyl-tRNA(Thr) + AMP + diphosphate + H(+)</text>
        <dbReference type="Rhea" id="RHEA:24624"/>
        <dbReference type="Rhea" id="RHEA-COMP:9670"/>
        <dbReference type="Rhea" id="RHEA-COMP:9704"/>
        <dbReference type="ChEBI" id="CHEBI:15378"/>
        <dbReference type="ChEBI" id="CHEBI:30616"/>
        <dbReference type="ChEBI" id="CHEBI:33019"/>
        <dbReference type="ChEBI" id="CHEBI:57926"/>
        <dbReference type="ChEBI" id="CHEBI:78442"/>
        <dbReference type="ChEBI" id="CHEBI:78534"/>
        <dbReference type="ChEBI" id="CHEBI:456215"/>
        <dbReference type="EC" id="6.1.1.3"/>
    </reaction>
</comment>
<dbReference type="HAMAP" id="MF_00184">
    <property type="entry name" value="Thr_tRNA_synth"/>
    <property type="match status" value="1"/>
</dbReference>
<dbReference type="PANTHER" id="PTHR11451">
    <property type="entry name" value="THREONINE-TRNA LIGASE"/>
    <property type="match status" value="1"/>
</dbReference>
<dbReference type="SUPFAM" id="SSF52954">
    <property type="entry name" value="Class II aaRS ABD-related"/>
    <property type="match status" value="1"/>
</dbReference>
<dbReference type="GO" id="GO:0006435">
    <property type="term" value="P:threonyl-tRNA aminoacylation"/>
    <property type="evidence" value="ECO:0007669"/>
    <property type="project" value="UniProtKB-UniRule"/>
</dbReference>
<dbReference type="EMBL" id="LCCF01000004">
    <property type="protein sequence ID" value="KKS25364.1"/>
    <property type="molecule type" value="Genomic_DNA"/>
</dbReference>
<evidence type="ECO:0000256" key="8">
    <source>
        <dbReference type="ARBA" id="ARBA00022840"/>
    </source>
</evidence>
<dbReference type="Proteomes" id="UP000034256">
    <property type="component" value="Unassembled WGS sequence"/>
</dbReference>
<dbReference type="GO" id="GO:0004829">
    <property type="term" value="F:threonine-tRNA ligase activity"/>
    <property type="evidence" value="ECO:0007669"/>
    <property type="project" value="UniProtKB-UniRule"/>
</dbReference>
<protein>
    <recommendedName>
        <fullName evidence="13">Threonine--tRNA ligase</fullName>
        <ecNumber evidence="13">6.1.1.3</ecNumber>
    </recommendedName>
    <alternativeName>
        <fullName evidence="13">Threonyl-tRNA synthetase</fullName>
        <shortName evidence="13">ThrRS</shortName>
    </alternativeName>
</protein>
<dbReference type="GO" id="GO:0046872">
    <property type="term" value="F:metal ion binding"/>
    <property type="evidence" value="ECO:0007669"/>
    <property type="project" value="UniProtKB-KW"/>
</dbReference>
<dbReference type="Gene3D" id="3.30.930.10">
    <property type="entry name" value="Bira Bifunctional Protein, Domain 2"/>
    <property type="match status" value="1"/>
</dbReference>
<reference evidence="15 16" key="1">
    <citation type="journal article" date="2015" name="Nature">
        <title>rRNA introns, odd ribosomes, and small enigmatic genomes across a large radiation of phyla.</title>
        <authorList>
            <person name="Brown C.T."/>
            <person name="Hug L.A."/>
            <person name="Thomas B.C."/>
            <person name="Sharon I."/>
            <person name="Castelle C.J."/>
            <person name="Singh A."/>
            <person name="Wilkins M.J."/>
            <person name="Williams K.H."/>
            <person name="Banfield J.F."/>
        </authorList>
    </citation>
    <scope>NUCLEOTIDE SEQUENCE [LARGE SCALE GENOMIC DNA]</scope>
</reference>
<gene>
    <name evidence="13" type="primary">thrS</name>
    <name evidence="15" type="ORF">UU85_C0004G0123</name>
</gene>
<sequence>MRNEKHLEKIRHSLAHLLAMAVLEKFPKAKLGIGPVIENGFYYDFGDISLSPEDLPKLENRMRELIKQNLQFKKEIISTVAVKKLFKNQPYKLELAKELQKTGKKPLTVYKTAKFSDLCVGPHIKSTSEIDPNAFKLTKLAGAYWRGSEKNPMLTRIYGAAFETRNELAEYEKKLSEAERCDHRNLGERLEFFMIDEEIGKGLPLWLPKGYSIRRKLENYIYDLEEQNGYLHILTSHIAKEDLYKKSGHLAHYKEDMYAPIAIDNEKYYLKPMNCPHHHSIYKHHKRSYRELPLRLAEFGTVYRHERSGVLSGLIRVRGFTQNDAHVYTYEENLENEIVSILKLHKRVFDDFNINDYWYRLSLPDFKNKEKFGDVKNKKMWQRGALVLEKALKNAGHKFIEAVGEASFYGPKIDIQIKDIWGKEDTIATIQVDYYSAPKFNLNYIGKDGKEKPAIIIHRAIFGSFDRFFAFLIEKTCGNLPLWLAPIQVKILAISEKQDNYAQKILTELKNNGVSAELAPSNETLGKRIRESELQKIPYILIIGEKEVQTNTVAVRSRKREQNVMNLEKFLEQIKKEIKDKK</sequence>
<keyword evidence="5 13" id="KW-0479">Metal-binding</keyword>
<dbReference type="Pfam" id="PF00587">
    <property type="entry name" value="tRNA-synt_2b"/>
    <property type="match status" value="1"/>
</dbReference>
<dbReference type="InterPro" id="IPR045864">
    <property type="entry name" value="aa-tRNA-synth_II/BPL/LPL"/>
</dbReference>
<dbReference type="CDD" id="cd00860">
    <property type="entry name" value="ThrRS_anticodon"/>
    <property type="match status" value="1"/>
</dbReference>
<dbReference type="Gene3D" id="3.40.50.800">
    <property type="entry name" value="Anticodon-binding domain"/>
    <property type="match status" value="1"/>
</dbReference>
<evidence type="ECO:0000256" key="2">
    <source>
        <dbReference type="ARBA" id="ARBA00022490"/>
    </source>
</evidence>
<comment type="caution">
    <text evidence="13">Lacks conserved residue(s) required for the propagation of feature annotation.</text>
</comment>
<keyword evidence="11 13" id="KW-0030">Aminoacyl-tRNA synthetase</keyword>
<dbReference type="InterPro" id="IPR002320">
    <property type="entry name" value="Thr-tRNA-ligase_IIa"/>
</dbReference>
<comment type="caution">
    <text evidence="15">The sequence shown here is derived from an EMBL/GenBank/DDBJ whole genome shotgun (WGS) entry which is preliminary data.</text>
</comment>
<dbReference type="SMART" id="SM00863">
    <property type="entry name" value="tRNA_SAD"/>
    <property type="match status" value="1"/>
</dbReference>
<dbReference type="Gene3D" id="3.30.54.20">
    <property type="match status" value="1"/>
</dbReference>
<comment type="subcellular location">
    <subcellularLocation>
        <location evidence="13">Cytoplasm</location>
    </subcellularLocation>
</comment>
<comment type="subunit">
    <text evidence="13">Homodimer.</text>
</comment>
<comment type="similarity">
    <text evidence="1 13">Belongs to the class-II aminoacyl-tRNA synthetase family.</text>
</comment>
<feature type="binding site" evidence="13">
    <location>
        <position position="326"/>
    </location>
    <ligand>
        <name>Zn(2+)</name>
        <dbReference type="ChEBI" id="CHEBI:29105"/>
        <note>catalytic</note>
    </ligand>
</feature>
<keyword evidence="8 13" id="KW-0067">ATP-binding</keyword>
<dbReference type="InterPro" id="IPR002314">
    <property type="entry name" value="aa-tRNA-synt_IIb"/>
</dbReference>
<dbReference type="GO" id="GO:0005524">
    <property type="term" value="F:ATP binding"/>
    <property type="evidence" value="ECO:0007669"/>
    <property type="project" value="UniProtKB-UniRule"/>
</dbReference>
<dbReference type="PANTHER" id="PTHR11451:SF44">
    <property type="entry name" value="THREONINE--TRNA LIGASE, CHLOROPLASTIC_MITOCHONDRIAL 2"/>
    <property type="match status" value="1"/>
</dbReference>
<evidence type="ECO:0000256" key="6">
    <source>
        <dbReference type="ARBA" id="ARBA00022741"/>
    </source>
</evidence>
<keyword evidence="7 13" id="KW-0862">Zinc</keyword>
<feature type="domain" description="Aminoacyl-transfer RNA synthetases class-II family profile" evidence="14">
    <location>
        <begin position="182"/>
        <end position="481"/>
    </location>
</feature>
<dbReference type="FunFam" id="3.30.980.10:FF:000005">
    <property type="entry name" value="Threonyl-tRNA synthetase, mitochondrial"/>
    <property type="match status" value="1"/>
</dbReference>
<evidence type="ECO:0000256" key="9">
    <source>
        <dbReference type="ARBA" id="ARBA00022884"/>
    </source>
</evidence>
<dbReference type="Gene3D" id="3.30.980.10">
    <property type="entry name" value="Threonyl-trna Synthetase, Chain A, domain 2"/>
    <property type="match status" value="1"/>
</dbReference>
<dbReference type="NCBIfam" id="TIGR00418">
    <property type="entry name" value="thrS"/>
    <property type="match status" value="1"/>
</dbReference>
<dbReference type="InterPro" id="IPR018163">
    <property type="entry name" value="Thr/Ala-tRNA-synth_IIc_edit"/>
</dbReference>
<keyword evidence="3 13" id="KW-0820">tRNA-binding</keyword>
<feature type="binding site" evidence="13">
    <location>
        <position position="275"/>
    </location>
    <ligand>
        <name>Zn(2+)</name>
        <dbReference type="ChEBI" id="CHEBI:29105"/>
        <note>catalytic</note>
    </ligand>
</feature>
<evidence type="ECO:0000256" key="1">
    <source>
        <dbReference type="ARBA" id="ARBA00008226"/>
    </source>
</evidence>
<comment type="cofactor">
    <cofactor evidence="13">
        <name>Zn(2+)</name>
        <dbReference type="ChEBI" id="CHEBI:29105"/>
    </cofactor>
    <text evidence="13">Binds 1 zinc ion per subunit.</text>
</comment>
<accession>A0A0G0XKD6</accession>
<dbReference type="InterPro" id="IPR036621">
    <property type="entry name" value="Anticodon-bd_dom_sf"/>
</dbReference>
<dbReference type="Pfam" id="PF03129">
    <property type="entry name" value="HGTP_anticodon"/>
    <property type="match status" value="1"/>
</dbReference>
<proteinExistence type="inferred from homology"/>
<dbReference type="SUPFAM" id="SSF55186">
    <property type="entry name" value="ThrRS/AlaRS common domain"/>
    <property type="match status" value="1"/>
</dbReference>
<keyword evidence="6 13" id="KW-0547">Nucleotide-binding</keyword>
<dbReference type="GO" id="GO:0000049">
    <property type="term" value="F:tRNA binding"/>
    <property type="evidence" value="ECO:0007669"/>
    <property type="project" value="UniProtKB-KW"/>
</dbReference>
<evidence type="ECO:0000256" key="11">
    <source>
        <dbReference type="ARBA" id="ARBA00023146"/>
    </source>
</evidence>
<feature type="binding site" evidence="13">
    <location>
        <position position="458"/>
    </location>
    <ligand>
        <name>Zn(2+)</name>
        <dbReference type="ChEBI" id="CHEBI:29105"/>
        <note>catalytic</note>
    </ligand>
</feature>
<dbReference type="FunFam" id="3.30.930.10:FF:000002">
    <property type="entry name" value="Threonine--tRNA ligase"/>
    <property type="match status" value="1"/>
</dbReference>
<dbReference type="PROSITE" id="PS50862">
    <property type="entry name" value="AA_TRNA_LIGASE_II"/>
    <property type="match status" value="1"/>
</dbReference>
<evidence type="ECO:0000256" key="13">
    <source>
        <dbReference type="HAMAP-Rule" id="MF_00184"/>
    </source>
</evidence>
<keyword evidence="4 13" id="KW-0436">Ligase</keyword>
<dbReference type="InterPro" id="IPR012947">
    <property type="entry name" value="tRNA_SAD"/>
</dbReference>
<dbReference type="GO" id="GO:0005737">
    <property type="term" value="C:cytoplasm"/>
    <property type="evidence" value="ECO:0007669"/>
    <property type="project" value="UniProtKB-SubCell"/>
</dbReference>
<evidence type="ECO:0000259" key="14">
    <source>
        <dbReference type="PROSITE" id="PS50862"/>
    </source>
</evidence>